<gene>
    <name evidence="3" type="ORF">H5410_034844</name>
</gene>
<keyword evidence="4" id="KW-1185">Reference proteome</keyword>
<accession>A0A9J5Y2T8</accession>
<proteinExistence type="predicted"/>
<name>A0A9J5Y2T8_SOLCO</name>
<protein>
    <recommendedName>
        <fullName evidence="2">DUF4283 domain-containing protein</fullName>
    </recommendedName>
</protein>
<dbReference type="InterPro" id="IPR025558">
    <property type="entry name" value="DUF4283"/>
</dbReference>
<evidence type="ECO:0000259" key="2">
    <source>
        <dbReference type="Pfam" id="PF14111"/>
    </source>
</evidence>
<feature type="compositionally biased region" description="Basic and acidic residues" evidence="1">
    <location>
        <begin position="475"/>
        <end position="486"/>
    </location>
</feature>
<feature type="compositionally biased region" description="Polar residues" evidence="1">
    <location>
        <begin position="501"/>
        <end position="512"/>
    </location>
</feature>
<evidence type="ECO:0000313" key="4">
    <source>
        <dbReference type="Proteomes" id="UP000824120"/>
    </source>
</evidence>
<dbReference type="AlphaFoldDB" id="A0A9J5Y2T8"/>
<dbReference type="EMBL" id="JACXVP010000007">
    <property type="protein sequence ID" value="KAG5593612.1"/>
    <property type="molecule type" value="Genomic_DNA"/>
</dbReference>
<comment type="caution">
    <text evidence="3">The sequence shown here is derived from an EMBL/GenBank/DDBJ whole genome shotgun (WGS) entry which is preliminary data.</text>
</comment>
<dbReference type="OrthoDB" id="1729074at2759"/>
<feature type="region of interest" description="Disordered" evidence="1">
    <location>
        <begin position="475"/>
        <end position="533"/>
    </location>
</feature>
<reference evidence="3 4" key="1">
    <citation type="submission" date="2020-09" db="EMBL/GenBank/DDBJ databases">
        <title>De no assembly of potato wild relative species, Solanum commersonii.</title>
        <authorList>
            <person name="Cho K."/>
        </authorList>
    </citation>
    <scope>NUCLEOTIDE SEQUENCE [LARGE SCALE GENOMIC DNA]</scope>
    <source>
        <strain evidence="3">LZ3.2</strain>
        <tissue evidence="3">Leaf</tissue>
    </source>
</reference>
<dbReference type="PANTHER" id="PTHR34427:SF10">
    <property type="entry name" value="DUF4283 DOMAIN-CONTAINING PROTEIN"/>
    <property type="match status" value="1"/>
</dbReference>
<dbReference type="Pfam" id="PF14111">
    <property type="entry name" value="DUF4283"/>
    <property type="match status" value="1"/>
</dbReference>
<evidence type="ECO:0000256" key="1">
    <source>
        <dbReference type="SAM" id="MobiDB-lite"/>
    </source>
</evidence>
<evidence type="ECO:0000313" key="3">
    <source>
        <dbReference type="EMBL" id="KAG5593612.1"/>
    </source>
</evidence>
<organism evidence="3 4">
    <name type="scientific">Solanum commersonii</name>
    <name type="common">Commerson's wild potato</name>
    <name type="synonym">Commerson's nightshade</name>
    <dbReference type="NCBI Taxonomy" id="4109"/>
    <lineage>
        <taxon>Eukaryota</taxon>
        <taxon>Viridiplantae</taxon>
        <taxon>Streptophyta</taxon>
        <taxon>Embryophyta</taxon>
        <taxon>Tracheophyta</taxon>
        <taxon>Spermatophyta</taxon>
        <taxon>Magnoliopsida</taxon>
        <taxon>eudicotyledons</taxon>
        <taxon>Gunneridae</taxon>
        <taxon>Pentapetalae</taxon>
        <taxon>asterids</taxon>
        <taxon>lamiids</taxon>
        <taxon>Solanales</taxon>
        <taxon>Solanaceae</taxon>
        <taxon>Solanoideae</taxon>
        <taxon>Solaneae</taxon>
        <taxon>Solanum</taxon>
    </lineage>
</organism>
<sequence>MENMQSYWQFGDELQGQSKASEDHKCWFKSFDIERISGTSGVWFEWTERSRKTVTRTTFNKGYMEWIVRVLKETSQTKGNSVRRWRKTSDIAEIFGARNYNKYGRYISLISVRGRRRSILIIPELTCNSGWADIAEKVARFISAHKTTNNPEAYRTVDENIPYAEMVRSSKWENREGRDEALQRSLVGKFNADATLTEVQKWSYNTWKQAYGLNVYEMGNNFFLFEFKCIHLAEQVMEGIWEWKKNPVKLIWWNLLVATVEERSTCKSTWVKILGLPLHLWSQKIFKAIGDLCGGWLETEEETTMKNHLKWARIKVCSDGNNISREVKVENGGVIFEMQIWAELPARAYVGDRGASNLFTQKVVDQDPLDKGVWTDMGQLKGTRPLSHALPCDSAESSGVRNRANVDGLSMLDPKVILGLTPKVTEASKASFIKDAHAQHMTSLKGLEDIKVLAENFILALKNWEISSKATYERREEGPSVEETSHTHAQLKNNDSDRQTQGESTNTTANQAESREAELQIQQKHQPEPVDMQNPIEPKVIETEASNWVNSHLLELSNTYGVAFEGFESETLELLMRIDERKMEIDKTKQPKETSTPKS</sequence>
<dbReference type="PANTHER" id="PTHR34427">
    <property type="entry name" value="DUF4283 DOMAIN PROTEIN"/>
    <property type="match status" value="1"/>
</dbReference>
<dbReference type="Proteomes" id="UP000824120">
    <property type="component" value="Chromosome 7"/>
</dbReference>
<feature type="domain" description="DUF4283" evidence="2">
    <location>
        <begin position="180"/>
        <end position="255"/>
    </location>
</feature>